<reference evidence="3 4" key="1">
    <citation type="journal article" date="2014" name="BMC Genomics">
        <title>Genome sequencing of four Aureobasidium pullulans varieties: biotechnological potential, stress tolerance, and description of new species.</title>
        <authorList>
            <person name="Gostin Ar C."/>
            <person name="Ohm R.A."/>
            <person name="Kogej T."/>
            <person name="Sonjak S."/>
            <person name="Turk M."/>
            <person name="Zajc J."/>
            <person name="Zalar P."/>
            <person name="Grube M."/>
            <person name="Sun H."/>
            <person name="Han J."/>
            <person name="Sharma A."/>
            <person name="Chiniquy J."/>
            <person name="Ngan C.Y."/>
            <person name="Lipzen A."/>
            <person name="Barry K."/>
            <person name="Grigoriev I.V."/>
            <person name="Gunde-Cimerman N."/>
        </authorList>
    </citation>
    <scope>NUCLEOTIDE SEQUENCE [LARGE SCALE GENOMIC DNA]</scope>
    <source>
        <strain evidence="3 4">CBS 147.97</strain>
    </source>
</reference>
<feature type="region of interest" description="Disordered" evidence="2">
    <location>
        <begin position="563"/>
        <end position="638"/>
    </location>
</feature>
<proteinExistence type="predicted"/>
<feature type="region of interest" description="Disordered" evidence="2">
    <location>
        <begin position="135"/>
        <end position="157"/>
    </location>
</feature>
<feature type="compositionally biased region" description="Acidic residues" evidence="2">
    <location>
        <begin position="565"/>
        <end position="577"/>
    </location>
</feature>
<dbReference type="HOGENOM" id="CLU_428915_0_0_1"/>
<accession>A0A074W9Y0</accession>
<feature type="compositionally biased region" description="Basic and acidic residues" evidence="2">
    <location>
        <begin position="578"/>
        <end position="597"/>
    </location>
</feature>
<evidence type="ECO:0008006" key="5">
    <source>
        <dbReference type="Google" id="ProtNLM"/>
    </source>
</evidence>
<keyword evidence="4" id="KW-1185">Reference proteome</keyword>
<dbReference type="Proteomes" id="UP000027730">
    <property type="component" value="Unassembled WGS sequence"/>
</dbReference>
<feature type="compositionally biased region" description="Basic and acidic residues" evidence="2">
    <location>
        <begin position="274"/>
        <end position="283"/>
    </location>
</feature>
<organism evidence="3 4">
    <name type="scientific">Aureobasidium namibiae CBS 147.97</name>
    <dbReference type="NCBI Taxonomy" id="1043004"/>
    <lineage>
        <taxon>Eukaryota</taxon>
        <taxon>Fungi</taxon>
        <taxon>Dikarya</taxon>
        <taxon>Ascomycota</taxon>
        <taxon>Pezizomycotina</taxon>
        <taxon>Dothideomycetes</taxon>
        <taxon>Dothideomycetidae</taxon>
        <taxon>Dothideales</taxon>
        <taxon>Saccotheciaceae</taxon>
        <taxon>Aureobasidium</taxon>
    </lineage>
</organism>
<feature type="compositionally biased region" description="Basic and acidic residues" evidence="2">
    <location>
        <begin position="10"/>
        <end position="25"/>
    </location>
</feature>
<feature type="compositionally biased region" description="Acidic residues" evidence="2">
    <location>
        <begin position="300"/>
        <end position="312"/>
    </location>
</feature>
<evidence type="ECO:0000313" key="3">
    <source>
        <dbReference type="EMBL" id="KEQ69688.1"/>
    </source>
</evidence>
<evidence type="ECO:0000256" key="2">
    <source>
        <dbReference type="SAM" id="MobiDB-lite"/>
    </source>
</evidence>
<evidence type="ECO:0000256" key="1">
    <source>
        <dbReference type="SAM" id="Coils"/>
    </source>
</evidence>
<sequence>MDLRQYLIAPHERPTEQPARHDTPDLHSQYQPTTNTLDPRLAHRTRTNAAANFSQDQPVITANHARTEIGDYKERIRQLQLQQLQLQQRLQLQQQPQQQSRNGTITREQVINGLTAYPDILAAILRSGHVPIQTHNDSRASRQHADTPPLSSQPTTMTMAQRTTIPPSHQIIAELMPTSTTPSSPVPPTNQAPSSVPTVAKTGRVCFWYYHHGNCTNDSSSPTYKPSDRACRYLHSIDDTQEIQVQQGQGYWHRGMGDCGLELCKFSSNYKYADGNDAKTQRKGEKKGKKQVEAAPSADAAEDEENVDENDSVFESKAEDPDAVDSTSQSILESEERENQDTVPTSLDPVTLSIPTSPRAGRYAKGSRRQQPPTSSPTLPTLKRKANASSQNTPTPAPKRPKTTAPIPSTQTTDPTAVTTPLSKKALKRLKRLNKKAQALITGTVVPPPSTTVSTNPTPTPKACEIIPSSLPSSHPSSLHQPASSRPSLTNKSFMVKRIDHNKPHHTTCFAWYHGSSCTKKGRNCKELHALTQPPSFVVAPVGFVHEGGVCGLEWCSGDWRGVEEGEEGEEGEEEEKGEGYAKEKGDGDVKDKREFADGIVEQDDDAEMRDEQVDDEDDQDVDSEDFDAQESADEMVD</sequence>
<dbReference type="RefSeq" id="XP_013423939.1">
    <property type="nucleotide sequence ID" value="XM_013568485.1"/>
</dbReference>
<feature type="compositionally biased region" description="Low complexity" evidence="2">
    <location>
        <begin position="469"/>
        <end position="485"/>
    </location>
</feature>
<feature type="region of interest" description="Disordered" evidence="2">
    <location>
        <begin position="274"/>
        <end position="423"/>
    </location>
</feature>
<feature type="compositionally biased region" description="Low complexity" evidence="2">
    <location>
        <begin position="372"/>
        <end position="381"/>
    </location>
</feature>
<dbReference type="OrthoDB" id="3895766at2759"/>
<feature type="compositionally biased region" description="Basic and acidic residues" evidence="2">
    <location>
        <begin position="136"/>
        <end position="145"/>
    </location>
</feature>
<gene>
    <name evidence="3" type="ORF">M436DRAFT_66953</name>
</gene>
<dbReference type="EMBL" id="KL584720">
    <property type="protein sequence ID" value="KEQ69688.1"/>
    <property type="molecule type" value="Genomic_DNA"/>
</dbReference>
<protein>
    <recommendedName>
        <fullName evidence="5">C3H1-type domain-containing protein</fullName>
    </recommendedName>
</protein>
<feature type="compositionally biased region" description="Low complexity" evidence="2">
    <location>
        <begin position="403"/>
        <end position="423"/>
    </location>
</feature>
<feature type="region of interest" description="Disordered" evidence="2">
    <location>
        <begin position="1"/>
        <end position="37"/>
    </location>
</feature>
<dbReference type="GeneID" id="25414141"/>
<feature type="compositionally biased region" description="Polar residues" evidence="2">
    <location>
        <begin position="26"/>
        <end position="37"/>
    </location>
</feature>
<name>A0A074W9Y0_9PEZI</name>
<feature type="region of interest" description="Disordered" evidence="2">
    <location>
        <begin position="469"/>
        <end position="489"/>
    </location>
</feature>
<feature type="compositionally biased region" description="Acidic residues" evidence="2">
    <location>
        <begin position="601"/>
        <end position="638"/>
    </location>
</feature>
<feature type="coiled-coil region" evidence="1">
    <location>
        <begin position="62"/>
        <end position="89"/>
    </location>
</feature>
<dbReference type="AlphaFoldDB" id="A0A074W9Y0"/>
<evidence type="ECO:0000313" key="4">
    <source>
        <dbReference type="Proteomes" id="UP000027730"/>
    </source>
</evidence>
<keyword evidence="1" id="KW-0175">Coiled coil</keyword>